<dbReference type="EMBL" id="JBHMDM010000003">
    <property type="protein sequence ID" value="MFB9376362.1"/>
    <property type="molecule type" value="Genomic_DNA"/>
</dbReference>
<evidence type="ECO:0000313" key="3">
    <source>
        <dbReference type="EMBL" id="MFB9376362.1"/>
    </source>
</evidence>
<keyword evidence="4" id="KW-1185">Reference proteome</keyword>
<evidence type="ECO:0000256" key="1">
    <source>
        <dbReference type="SAM" id="MobiDB-lite"/>
    </source>
</evidence>
<feature type="transmembrane region" description="Helical" evidence="2">
    <location>
        <begin position="34"/>
        <end position="55"/>
    </location>
</feature>
<feature type="compositionally biased region" description="Pro residues" evidence="1">
    <location>
        <begin position="1"/>
        <end position="11"/>
    </location>
</feature>
<proteinExistence type="predicted"/>
<keyword evidence="2" id="KW-0812">Transmembrane</keyword>
<reference evidence="3 4" key="1">
    <citation type="submission" date="2024-09" db="EMBL/GenBank/DDBJ databases">
        <authorList>
            <person name="Sun Q."/>
            <person name="Mori K."/>
        </authorList>
    </citation>
    <scope>NUCLEOTIDE SEQUENCE [LARGE SCALE GENOMIC DNA]</scope>
    <source>
        <strain evidence="3 4">TISTR 1856</strain>
    </source>
</reference>
<comment type="caution">
    <text evidence="3">The sequence shown here is derived from an EMBL/GenBank/DDBJ whole genome shotgun (WGS) entry which is preliminary data.</text>
</comment>
<evidence type="ECO:0000256" key="2">
    <source>
        <dbReference type="SAM" id="Phobius"/>
    </source>
</evidence>
<dbReference type="RefSeq" id="WP_380138730.1">
    <property type="nucleotide sequence ID" value="NZ_JBHLUI010000009.1"/>
</dbReference>
<keyword evidence="2" id="KW-0472">Membrane</keyword>
<feature type="region of interest" description="Disordered" evidence="1">
    <location>
        <begin position="1"/>
        <end position="24"/>
    </location>
</feature>
<name>A0ABV5LQM2_9ACTN</name>
<dbReference type="Proteomes" id="UP001589748">
    <property type="component" value="Unassembled WGS sequence"/>
</dbReference>
<sequence length="96" mass="9734">MSTPVPVPLSPPAGTTPGAPFAATVRSRRPTRKWWVTQITALAALATLVVTTGAWGTEASVATIGLLSQALVSYLVPNAATPGGVPERVLTATGGR</sequence>
<gene>
    <name evidence="3" type="ORF">ACFFVI_05230</name>
</gene>
<feature type="compositionally biased region" description="Low complexity" evidence="1">
    <location>
        <begin position="12"/>
        <end position="24"/>
    </location>
</feature>
<evidence type="ECO:0000313" key="4">
    <source>
        <dbReference type="Proteomes" id="UP001589748"/>
    </source>
</evidence>
<protein>
    <submittedName>
        <fullName evidence="3">Uncharacterized protein</fullName>
    </submittedName>
</protein>
<organism evidence="3 4">
    <name type="scientific">Kineococcus gynurae</name>
    <dbReference type="NCBI Taxonomy" id="452979"/>
    <lineage>
        <taxon>Bacteria</taxon>
        <taxon>Bacillati</taxon>
        <taxon>Actinomycetota</taxon>
        <taxon>Actinomycetes</taxon>
        <taxon>Kineosporiales</taxon>
        <taxon>Kineosporiaceae</taxon>
        <taxon>Kineococcus</taxon>
    </lineage>
</organism>
<accession>A0ABV5LQM2</accession>
<keyword evidence="2" id="KW-1133">Transmembrane helix</keyword>